<sequence>MVANYFSADFGWLRTRDGQPGARRSMRPGKKRDGYFSAEDIEEQAIAACTLVNERWPEFDHVFVYDNATMHRKRSAGALSARAMPKGISGTHTGKNKNPDANFLVPVNKHNADGSRMYNVHGTLLKENIQMTGASFADGSMQDLYF</sequence>
<organism evidence="1 2">
    <name type="scientific">Mycena albidolilacea</name>
    <dbReference type="NCBI Taxonomy" id="1033008"/>
    <lineage>
        <taxon>Eukaryota</taxon>
        <taxon>Fungi</taxon>
        <taxon>Dikarya</taxon>
        <taxon>Basidiomycota</taxon>
        <taxon>Agaricomycotina</taxon>
        <taxon>Agaricomycetes</taxon>
        <taxon>Agaricomycetidae</taxon>
        <taxon>Agaricales</taxon>
        <taxon>Marasmiineae</taxon>
        <taxon>Mycenaceae</taxon>
        <taxon>Mycena</taxon>
    </lineage>
</organism>
<name>A0AAD6Z1F3_9AGAR</name>
<evidence type="ECO:0000313" key="1">
    <source>
        <dbReference type="EMBL" id="KAJ7303436.1"/>
    </source>
</evidence>
<protein>
    <recommendedName>
        <fullName evidence="3">Transposase</fullName>
    </recommendedName>
</protein>
<keyword evidence="2" id="KW-1185">Reference proteome</keyword>
<feature type="non-terminal residue" evidence="1">
    <location>
        <position position="146"/>
    </location>
</feature>
<dbReference type="AlphaFoldDB" id="A0AAD6Z1F3"/>
<evidence type="ECO:0008006" key="3">
    <source>
        <dbReference type="Google" id="ProtNLM"/>
    </source>
</evidence>
<gene>
    <name evidence="1" type="ORF">DFH08DRAFT_642728</name>
</gene>
<accession>A0AAD6Z1F3</accession>
<proteinExistence type="predicted"/>
<dbReference type="Proteomes" id="UP001218218">
    <property type="component" value="Unassembled WGS sequence"/>
</dbReference>
<dbReference type="EMBL" id="JARIHO010000106">
    <property type="protein sequence ID" value="KAJ7303436.1"/>
    <property type="molecule type" value="Genomic_DNA"/>
</dbReference>
<reference evidence="1" key="1">
    <citation type="submission" date="2023-03" db="EMBL/GenBank/DDBJ databases">
        <title>Massive genome expansion in bonnet fungi (Mycena s.s.) driven by repeated elements and novel gene families across ecological guilds.</title>
        <authorList>
            <consortium name="Lawrence Berkeley National Laboratory"/>
            <person name="Harder C.B."/>
            <person name="Miyauchi S."/>
            <person name="Viragh M."/>
            <person name="Kuo A."/>
            <person name="Thoen E."/>
            <person name="Andreopoulos B."/>
            <person name="Lu D."/>
            <person name="Skrede I."/>
            <person name="Drula E."/>
            <person name="Henrissat B."/>
            <person name="Morin E."/>
            <person name="Kohler A."/>
            <person name="Barry K."/>
            <person name="LaButti K."/>
            <person name="Morin E."/>
            <person name="Salamov A."/>
            <person name="Lipzen A."/>
            <person name="Mereny Z."/>
            <person name="Hegedus B."/>
            <person name="Baldrian P."/>
            <person name="Stursova M."/>
            <person name="Weitz H."/>
            <person name="Taylor A."/>
            <person name="Grigoriev I.V."/>
            <person name="Nagy L.G."/>
            <person name="Martin F."/>
            <person name="Kauserud H."/>
        </authorList>
    </citation>
    <scope>NUCLEOTIDE SEQUENCE</scope>
    <source>
        <strain evidence="1">CBHHK002</strain>
    </source>
</reference>
<evidence type="ECO:0000313" key="2">
    <source>
        <dbReference type="Proteomes" id="UP001218218"/>
    </source>
</evidence>
<comment type="caution">
    <text evidence="1">The sequence shown here is derived from an EMBL/GenBank/DDBJ whole genome shotgun (WGS) entry which is preliminary data.</text>
</comment>